<reference evidence="10 11" key="1">
    <citation type="submission" date="2022-01" db="EMBL/GenBank/DDBJ databases">
        <title>A high-quality chromosome-level genome assembly of rohu carp, Labeo rohita.</title>
        <authorList>
            <person name="Arick M.A. II"/>
            <person name="Hsu C.-Y."/>
            <person name="Magbanua Z."/>
            <person name="Pechanova O."/>
            <person name="Grover C."/>
            <person name="Miller E."/>
            <person name="Thrash A."/>
            <person name="Ezzel L."/>
            <person name="Alam S."/>
            <person name="Benzie J."/>
            <person name="Hamilton M."/>
            <person name="Karsi A."/>
            <person name="Lawrence M.L."/>
            <person name="Peterson D.G."/>
        </authorList>
    </citation>
    <scope>NUCLEOTIDE SEQUENCE [LARGE SCALE GENOMIC DNA]</scope>
    <source>
        <strain evidence="11">BAU-BD-2019</strain>
        <tissue evidence="10">Blood</tissue>
    </source>
</reference>
<dbReference type="InterPro" id="IPR041373">
    <property type="entry name" value="RT_RNaseH"/>
</dbReference>
<evidence type="ECO:0000256" key="4">
    <source>
        <dbReference type="ARBA" id="ARBA00022759"/>
    </source>
</evidence>
<dbReference type="PANTHER" id="PTHR37984:SF15">
    <property type="entry name" value="INTEGRASE CATALYTIC DOMAIN-CONTAINING PROTEIN"/>
    <property type="match status" value="1"/>
</dbReference>
<gene>
    <name evidence="10" type="ORF">H4Q32_024543</name>
</gene>
<keyword evidence="4" id="KW-0255">Endonuclease</keyword>
<evidence type="ECO:0000259" key="9">
    <source>
        <dbReference type="Pfam" id="PF17921"/>
    </source>
</evidence>
<evidence type="ECO:0000313" key="10">
    <source>
        <dbReference type="EMBL" id="KAI2646022.1"/>
    </source>
</evidence>
<evidence type="ECO:0000313" key="11">
    <source>
        <dbReference type="Proteomes" id="UP000830375"/>
    </source>
</evidence>
<dbReference type="Gene3D" id="3.30.70.270">
    <property type="match status" value="1"/>
</dbReference>
<evidence type="ECO:0000256" key="7">
    <source>
        <dbReference type="ARBA" id="ARBA00039658"/>
    </source>
</evidence>
<keyword evidence="5" id="KW-0378">Hydrolase</keyword>
<dbReference type="Pfam" id="PF17917">
    <property type="entry name" value="RT_RNaseH"/>
    <property type="match status" value="1"/>
</dbReference>
<dbReference type="SUPFAM" id="SSF56672">
    <property type="entry name" value="DNA/RNA polymerases"/>
    <property type="match status" value="1"/>
</dbReference>
<dbReference type="EMBL" id="JACTAM010002116">
    <property type="protein sequence ID" value="KAI2646022.1"/>
    <property type="molecule type" value="Genomic_DNA"/>
</dbReference>
<dbReference type="InterPro" id="IPR041588">
    <property type="entry name" value="Integrase_H2C2"/>
</dbReference>
<name>A0ABQ8L5L6_LABRO</name>
<feature type="domain" description="Reverse transcriptase RNase H-like" evidence="8">
    <location>
        <begin position="113"/>
        <end position="189"/>
    </location>
</feature>
<organism evidence="10 11">
    <name type="scientific">Labeo rohita</name>
    <name type="common">Indian major carp</name>
    <name type="synonym">Cyprinus rohita</name>
    <dbReference type="NCBI Taxonomy" id="84645"/>
    <lineage>
        <taxon>Eukaryota</taxon>
        <taxon>Metazoa</taxon>
        <taxon>Chordata</taxon>
        <taxon>Craniata</taxon>
        <taxon>Vertebrata</taxon>
        <taxon>Euteleostomi</taxon>
        <taxon>Actinopterygii</taxon>
        <taxon>Neopterygii</taxon>
        <taxon>Teleostei</taxon>
        <taxon>Ostariophysi</taxon>
        <taxon>Cypriniformes</taxon>
        <taxon>Cyprinidae</taxon>
        <taxon>Labeoninae</taxon>
        <taxon>Labeonini</taxon>
        <taxon>Labeo</taxon>
    </lineage>
</organism>
<dbReference type="Gene3D" id="1.10.340.70">
    <property type="match status" value="1"/>
</dbReference>
<evidence type="ECO:0000256" key="6">
    <source>
        <dbReference type="ARBA" id="ARBA00022918"/>
    </source>
</evidence>
<dbReference type="Pfam" id="PF17921">
    <property type="entry name" value="Integrase_H2C2"/>
    <property type="match status" value="1"/>
</dbReference>
<keyword evidence="2" id="KW-0548">Nucleotidyltransferase</keyword>
<proteinExistence type="predicted"/>
<keyword evidence="6" id="KW-0695">RNA-directed DNA polymerase</keyword>
<evidence type="ECO:0000256" key="1">
    <source>
        <dbReference type="ARBA" id="ARBA00022679"/>
    </source>
</evidence>
<dbReference type="CDD" id="cd09274">
    <property type="entry name" value="RNase_HI_RT_Ty3"/>
    <property type="match status" value="1"/>
</dbReference>
<evidence type="ECO:0000256" key="5">
    <source>
        <dbReference type="ARBA" id="ARBA00022801"/>
    </source>
</evidence>
<feature type="domain" description="Integrase zinc-binding" evidence="9">
    <location>
        <begin position="268"/>
        <end position="318"/>
    </location>
</feature>
<sequence>MDLVTALNLQISGGQLLPVNQPTCAMLQSSAEAAVEQSTDFGCAKGFVHKMKIQSETTLQFLSYTLSPEGLLPDDIHIKAILKAPAPSDAPSLWSFLGLTTWNSKFVPNYTTVVEALRALLSEAEKKYSIVEKEALAWIWAAEKWRTWLRGRKFLLRTDHQALTTLLSTKGNNRAGLRVARWPARLFEFDYNVQYKKGTLNQVTDCLSRLPLSDAAENSDNPVEPVAAILTDLSTVSKDDFKDACRSCLGSQNSVHSCRHDGPHGSQVLRKRMKELAHESHQGIVRTKQCLREMYSWPKMDLQAEAYIKHCSICKQHDKTSLTHTAPLTPVPLPDAA</sequence>
<keyword evidence="1" id="KW-0808">Transferase</keyword>
<dbReference type="InterPro" id="IPR043502">
    <property type="entry name" value="DNA/RNA_pol_sf"/>
</dbReference>
<dbReference type="InterPro" id="IPR050951">
    <property type="entry name" value="Retrovirus_Pol_polyprotein"/>
</dbReference>
<dbReference type="Proteomes" id="UP000830375">
    <property type="component" value="Unassembled WGS sequence"/>
</dbReference>
<accession>A0ABQ8L5L6</accession>
<dbReference type="PANTHER" id="PTHR37984">
    <property type="entry name" value="PROTEIN CBG26694"/>
    <property type="match status" value="1"/>
</dbReference>
<evidence type="ECO:0000259" key="8">
    <source>
        <dbReference type="Pfam" id="PF17917"/>
    </source>
</evidence>
<keyword evidence="3" id="KW-0540">Nuclease</keyword>
<evidence type="ECO:0000256" key="2">
    <source>
        <dbReference type="ARBA" id="ARBA00022695"/>
    </source>
</evidence>
<keyword evidence="11" id="KW-1185">Reference proteome</keyword>
<comment type="caution">
    <text evidence="10">The sequence shown here is derived from an EMBL/GenBank/DDBJ whole genome shotgun (WGS) entry which is preliminary data.</text>
</comment>
<protein>
    <recommendedName>
        <fullName evidence="7">Gypsy retrotransposon integrase-like protein 1</fullName>
    </recommendedName>
</protein>
<evidence type="ECO:0000256" key="3">
    <source>
        <dbReference type="ARBA" id="ARBA00022722"/>
    </source>
</evidence>
<dbReference type="InterPro" id="IPR043128">
    <property type="entry name" value="Rev_trsase/Diguanyl_cyclase"/>
</dbReference>